<proteinExistence type="predicted"/>
<reference evidence="3" key="1">
    <citation type="journal article" date="2019" name="Int. J. Syst. Evol. Microbiol.">
        <title>The Global Catalogue of Microorganisms (GCM) 10K type strain sequencing project: providing services to taxonomists for standard genome sequencing and annotation.</title>
        <authorList>
            <consortium name="The Broad Institute Genomics Platform"/>
            <consortium name="The Broad Institute Genome Sequencing Center for Infectious Disease"/>
            <person name="Wu L."/>
            <person name="Ma J."/>
        </authorList>
    </citation>
    <scope>NUCLEOTIDE SEQUENCE [LARGE SCALE GENOMIC DNA]</scope>
    <source>
        <strain evidence="3">NBRC 107715</strain>
    </source>
</reference>
<protein>
    <submittedName>
        <fullName evidence="2">Uncharacterized protein</fullName>
    </submittedName>
</protein>
<dbReference type="Proteomes" id="UP001156856">
    <property type="component" value="Unassembled WGS sequence"/>
</dbReference>
<evidence type="ECO:0000256" key="1">
    <source>
        <dbReference type="SAM" id="MobiDB-lite"/>
    </source>
</evidence>
<sequence length="141" mass="15028">MQQIETTIERLGPMAAATLRASAVDPFEALVAPGDVFRHPHDVLAYPNLSRAEKRAILASWASDARAVESCPTLRCLPGCRAEPVPLHAVLAALQALDEISAAGPTGAARDRDVPKPSRRSPPLLTRREPPSSIPGQQALN</sequence>
<keyword evidence="3" id="KW-1185">Reference proteome</keyword>
<gene>
    <name evidence="2" type="ORF">GCM10007888_18460</name>
</gene>
<dbReference type="RefSeq" id="WP_238179486.1">
    <property type="nucleotide sequence ID" value="NZ_BPQW01000105.1"/>
</dbReference>
<evidence type="ECO:0000313" key="3">
    <source>
        <dbReference type="Proteomes" id="UP001156856"/>
    </source>
</evidence>
<evidence type="ECO:0000313" key="2">
    <source>
        <dbReference type="EMBL" id="GLS63465.1"/>
    </source>
</evidence>
<accession>A0ABQ6DF46</accession>
<name>A0ABQ6DF46_9HYPH</name>
<organism evidence="2 3">
    <name type="scientific">Methylobacterium oxalidis</name>
    <dbReference type="NCBI Taxonomy" id="944322"/>
    <lineage>
        <taxon>Bacteria</taxon>
        <taxon>Pseudomonadati</taxon>
        <taxon>Pseudomonadota</taxon>
        <taxon>Alphaproteobacteria</taxon>
        <taxon>Hyphomicrobiales</taxon>
        <taxon>Methylobacteriaceae</taxon>
        <taxon>Methylobacterium</taxon>
    </lineage>
</organism>
<dbReference type="EMBL" id="BSPK01000023">
    <property type="protein sequence ID" value="GLS63465.1"/>
    <property type="molecule type" value="Genomic_DNA"/>
</dbReference>
<feature type="region of interest" description="Disordered" evidence="1">
    <location>
        <begin position="103"/>
        <end position="141"/>
    </location>
</feature>
<comment type="caution">
    <text evidence="2">The sequence shown here is derived from an EMBL/GenBank/DDBJ whole genome shotgun (WGS) entry which is preliminary data.</text>
</comment>